<sequence length="764" mass="82408">MAASRYKQFQKFYENGAFLTHKFVTASNQMTPMSEEIELPVTGMSCAACAGSVESMLSQAAGVVSARVNYANHSAVVQLDPNQPANLGELRTLVKSIGYDLLIEAQEKKDLERIQRAAFKKLKRNTLAAGLFALPVFSIGMFWMHMPYGNLISWILTTPVLFYFGRSFFINAVKQTRNKKANMDSLVALSTGIAYGYSTFNTFFPQVLLNQGLEPHVYFETAAVIVFFILLGKTLESGAQAGTGEALKKLMSLQPLRVWVLDTTGEVEKGVEEVAQGERILIRPGQKVPLDGTVCAGDSYVDESMLTGEPVPVHKFTGTSVYAGTINQTGRLEVLVTEIAEHTLLADIIKRVKAAQSSKAPIQRTVDKVTAIFVPTVLVLALITFVVWLLFGNGLLGMLSMITVLVIACPCALGLATPTAIMVGIGKAASLGILVKDAETLEQGRKIDVLVLDKTGTITEGKPKVKEVHWKEPENTSQLGSIFAALESQSEHPLARAIVDFFPIEAEKRPILDDFQSITGKGVSAKHRGETYRSGNLAWLNSMGLSLPIKLEKPAQDMLAKGMVVIYLADSNEVVAAVGIADPVKTDSKTAISQLKKMGVDVHMLTGDNEKTAAYIAQQVGIDTFRSQALPGDKAAYIQSLKAAGKRVAMAGDGINDSEALALADLSIAMGKGTDIAMDVAKTTLMHANLSDIPKLLKLSQNTVRTIHQNLFWAFIYNIIGIPIAAGLLFPAFGFLLNPMIAGAAMALSSVSVVSNSLRLKFST</sequence>
<dbReference type="GO" id="GO:0043682">
    <property type="term" value="F:P-type divalent copper transporter activity"/>
    <property type="evidence" value="ECO:0007669"/>
    <property type="project" value="TreeGrafter"/>
</dbReference>
<evidence type="ECO:0000313" key="19">
    <source>
        <dbReference type="Proteomes" id="UP000013909"/>
    </source>
</evidence>
<dbReference type="SUPFAM" id="SSF81653">
    <property type="entry name" value="Calcium ATPase, transduction domain A"/>
    <property type="match status" value="1"/>
</dbReference>
<dbReference type="NCBIfam" id="TIGR01525">
    <property type="entry name" value="ATPase-IB_hvy"/>
    <property type="match status" value="1"/>
</dbReference>
<dbReference type="InterPro" id="IPR023298">
    <property type="entry name" value="ATPase_P-typ_TM_dom_sf"/>
</dbReference>
<evidence type="ECO:0000256" key="3">
    <source>
        <dbReference type="ARBA" id="ARBA00012517"/>
    </source>
</evidence>
<feature type="transmembrane region" description="Helical" evidence="16">
    <location>
        <begin position="397"/>
        <end position="417"/>
    </location>
</feature>
<dbReference type="FunFam" id="3.40.50.1000:FF:000144">
    <property type="entry name" value="copper-transporting ATPase 1 isoform X2"/>
    <property type="match status" value="1"/>
</dbReference>
<keyword evidence="18" id="KW-0378">Hydrolase</keyword>
<feature type="transmembrane region" description="Helical" evidence="16">
    <location>
        <begin position="216"/>
        <end position="232"/>
    </location>
</feature>
<dbReference type="InterPro" id="IPR023299">
    <property type="entry name" value="ATPase_P-typ_cyto_dom_N"/>
</dbReference>
<keyword evidence="11 16" id="KW-1133">Transmembrane helix</keyword>
<name>R7ZLZ5_9BACT</name>
<feature type="transmembrane region" description="Helical" evidence="16">
    <location>
        <begin position="369"/>
        <end position="391"/>
    </location>
</feature>
<dbReference type="InterPro" id="IPR027256">
    <property type="entry name" value="P-typ_ATPase_IB"/>
</dbReference>
<proteinExistence type="inferred from homology"/>
<dbReference type="SFLD" id="SFLDF00027">
    <property type="entry name" value="p-type_atpase"/>
    <property type="match status" value="1"/>
</dbReference>
<comment type="similarity">
    <text evidence="2 16">Belongs to the cation transport ATPase (P-type) (TC 3.A.3) family. Type IB subfamily.</text>
</comment>
<dbReference type="FunFam" id="3.30.70.100:FF:000001">
    <property type="entry name" value="ATPase copper transporting beta"/>
    <property type="match status" value="1"/>
</dbReference>
<comment type="subcellular location">
    <subcellularLocation>
        <location evidence="16">Cell membrane</location>
    </subcellularLocation>
    <subcellularLocation>
        <location evidence="1">Endomembrane system</location>
        <topology evidence="1">Multi-pass membrane protein</topology>
    </subcellularLocation>
</comment>
<dbReference type="STRING" id="1232681.ADIS_4287"/>
<dbReference type="Gene3D" id="3.40.1110.10">
    <property type="entry name" value="Calcium-transporting ATPase, cytoplasmic domain N"/>
    <property type="match status" value="1"/>
</dbReference>
<comment type="caution">
    <text evidence="18">The sequence shown here is derived from an EMBL/GenBank/DDBJ whole genome shotgun (WGS) entry which is preliminary data.</text>
</comment>
<keyword evidence="9 16" id="KW-0067">ATP-binding</keyword>
<dbReference type="GO" id="GO:0016887">
    <property type="term" value="F:ATP hydrolysis activity"/>
    <property type="evidence" value="ECO:0007669"/>
    <property type="project" value="InterPro"/>
</dbReference>
<dbReference type="GO" id="GO:0005524">
    <property type="term" value="F:ATP binding"/>
    <property type="evidence" value="ECO:0007669"/>
    <property type="project" value="UniProtKB-UniRule"/>
</dbReference>
<dbReference type="PANTHER" id="PTHR43520">
    <property type="entry name" value="ATP7, ISOFORM B"/>
    <property type="match status" value="1"/>
</dbReference>
<dbReference type="Pfam" id="PF00403">
    <property type="entry name" value="HMA"/>
    <property type="match status" value="1"/>
</dbReference>
<dbReference type="GO" id="GO:0140581">
    <property type="term" value="F:P-type monovalent copper transporter activity"/>
    <property type="evidence" value="ECO:0007669"/>
    <property type="project" value="UniProtKB-EC"/>
</dbReference>
<evidence type="ECO:0000256" key="2">
    <source>
        <dbReference type="ARBA" id="ARBA00006024"/>
    </source>
</evidence>
<evidence type="ECO:0000256" key="11">
    <source>
        <dbReference type="ARBA" id="ARBA00022989"/>
    </source>
</evidence>
<keyword evidence="6 16" id="KW-0479">Metal-binding</keyword>
<evidence type="ECO:0000256" key="13">
    <source>
        <dbReference type="ARBA" id="ARBA00023065"/>
    </source>
</evidence>
<keyword evidence="7 16" id="KW-0547">Nucleotide-binding</keyword>
<evidence type="ECO:0000256" key="5">
    <source>
        <dbReference type="ARBA" id="ARBA00022692"/>
    </source>
</evidence>
<dbReference type="InterPro" id="IPR036163">
    <property type="entry name" value="HMA_dom_sf"/>
</dbReference>
<evidence type="ECO:0000256" key="7">
    <source>
        <dbReference type="ARBA" id="ARBA00022741"/>
    </source>
</evidence>
<dbReference type="InterPro" id="IPR006121">
    <property type="entry name" value="HMA_dom"/>
</dbReference>
<dbReference type="SUPFAM" id="SSF55008">
    <property type="entry name" value="HMA, heavy metal-associated domain"/>
    <property type="match status" value="1"/>
</dbReference>
<feature type="transmembrane region" description="Helical" evidence="16">
    <location>
        <begin position="185"/>
        <end position="204"/>
    </location>
</feature>
<dbReference type="Gene3D" id="3.40.50.1000">
    <property type="entry name" value="HAD superfamily/HAD-like"/>
    <property type="match status" value="1"/>
</dbReference>
<dbReference type="SUPFAM" id="SSF56784">
    <property type="entry name" value="HAD-like"/>
    <property type="match status" value="1"/>
</dbReference>
<dbReference type="Proteomes" id="UP000013909">
    <property type="component" value="Unassembled WGS sequence"/>
</dbReference>
<dbReference type="GO" id="GO:0005886">
    <property type="term" value="C:plasma membrane"/>
    <property type="evidence" value="ECO:0007669"/>
    <property type="project" value="UniProtKB-SubCell"/>
</dbReference>
<keyword evidence="16" id="KW-1003">Cell membrane</keyword>
<dbReference type="InterPro" id="IPR017969">
    <property type="entry name" value="Heavy-metal-associated_CS"/>
</dbReference>
<keyword evidence="4" id="KW-0813">Transport</keyword>
<dbReference type="Gene3D" id="3.30.70.100">
    <property type="match status" value="1"/>
</dbReference>
<dbReference type="CDD" id="cd02094">
    <property type="entry name" value="P-type_ATPase_Cu-like"/>
    <property type="match status" value="1"/>
</dbReference>
<dbReference type="InterPro" id="IPR059000">
    <property type="entry name" value="ATPase_P-type_domA"/>
</dbReference>
<evidence type="ECO:0000256" key="4">
    <source>
        <dbReference type="ARBA" id="ARBA00022448"/>
    </source>
</evidence>
<dbReference type="CDD" id="cd00371">
    <property type="entry name" value="HMA"/>
    <property type="match status" value="1"/>
</dbReference>
<keyword evidence="8" id="KW-0187">Copper transport</keyword>
<dbReference type="PATRIC" id="fig|1288963.3.peg.4273"/>
<accession>R7ZLZ5</accession>
<dbReference type="Pfam" id="PF00702">
    <property type="entry name" value="Hydrolase"/>
    <property type="match status" value="1"/>
</dbReference>
<dbReference type="NCBIfam" id="TIGR01511">
    <property type="entry name" value="ATPase-IB1_Cu"/>
    <property type="match status" value="1"/>
</dbReference>
<dbReference type="PROSITE" id="PS50846">
    <property type="entry name" value="HMA_2"/>
    <property type="match status" value="1"/>
</dbReference>
<dbReference type="Pfam" id="PF00122">
    <property type="entry name" value="E1-E2_ATPase"/>
    <property type="match status" value="1"/>
</dbReference>
<keyword evidence="5 16" id="KW-0812">Transmembrane</keyword>
<keyword evidence="13" id="KW-0406">Ion transport</keyword>
<dbReference type="Gene3D" id="2.70.150.10">
    <property type="entry name" value="Calcium-transporting ATPase, cytoplasmic transduction domain A"/>
    <property type="match status" value="1"/>
</dbReference>
<dbReference type="SFLD" id="SFLDG00002">
    <property type="entry name" value="C1.7:_P-type_atpase_like"/>
    <property type="match status" value="1"/>
</dbReference>
<keyword evidence="10" id="KW-1278">Translocase</keyword>
<dbReference type="GO" id="GO:0012505">
    <property type="term" value="C:endomembrane system"/>
    <property type="evidence" value="ECO:0007669"/>
    <property type="project" value="UniProtKB-SubCell"/>
</dbReference>
<keyword evidence="12" id="KW-0186">Copper</keyword>
<dbReference type="InterPro" id="IPR044492">
    <property type="entry name" value="P_typ_ATPase_HD_dom"/>
</dbReference>
<evidence type="ECO:0000256" key="10">
    <source>
        <dbReference type="ARBA" id="ARBA00022967"/>
    </source>
</evidence>
<dbReference type="InterPro" id="IPR018303">
    <property type="entry name" value="ATPase_P-typ_P_site"/>
</dbReference>
<comment type="catalytic activity">
    <reaction evidence="15">
        <text>Cu(+)(in) + ATP + H2O = Cu(+)(out) + ADP + phosphate + H(+)</text>
        <dbReference type="Rhea" id="RHEA:25792"/>
        <dbReference type="ChEBI" id="CHEBI:15377"/>
        <dbReference type="ChEBI" id="CHEBI:15378"/>
        <dbReference type="ChEBI" id="CHEBI:30616"/>
        <dbReference type="ChEBI" id="CHEBI:43474"/>
        <dbReference type="ChEBI" id="CHEBI:49552"/>
        <dbReference type="ChEBI" id="CHEBI:456216"/>
        <dbReference type="EC" id="7.2.2.8"/>
    </reaction>
</comment>
<dbReference type="InterPro" id="IPR001757">
    <property type="entry name" value="P_typ_ATPase"/>
</dbReference>
<dbReference type="PRINTS" id="PR00943">
    <property type="entry name" value="CUATPASE"/>
</dbReference>
<keyword evidence="19" id="KW-1185">Reference proteome</keyword>
<evidence type="ECO:0000256" key="15">
    <source>
        <dbReference type="ARBA" id="ARBA00049289"/>
    </source>
</evidence>
<dbReference type="PROSITE" id="PS00154">
    <property type="entry name" value="ATPASE_E1_E2"/>
    <property type="match status" value="1"/>
</dbReference>
<dbReference type="FunFam" id="2.70.150.10:FF:000002">
    <property type="entry name" value="Copper-transporting ATPase 1, putative"/>
    <property type="match status" value="1"/>
</dbReference>
<feature type="transmembrane region" description="Helical" evidence="16">
    <location>
        <begin position="126"/>
        <end position="145"/>
    </location>
</feature>
<evidence type="ECO:0000256" key="9">
    <source>
        <dbReference type="ARBA" id="ARBA00022840"/>
    </source>
</evidence>
<feature type="transmembrane region" description="Helical" evidence="16">
    <location>
        <begin position="151"/>
        <end position="173"/>
    </location>
</feature>
<evidence type="ECO:0000313" key="18">
    <source>
        <dbReference type="EMBL" id="EON75116.1"/>
    </source>
</evidence>
<feature type="transmembrane region" description="Helical" evidence="16">
    <location>
        <begin position="711"/>
        <end position="734"/>
    </location>
</feature>
<dbReference type="InterPro" id="IPR036412">
    <property type="entry name" value="HAD-like_sf"/>
</dbReference>
<dbReference type="EMBL" id="AQHR01000110">
    <property type="protein sequence ID" value="EON75116.1"/>
    <property type="molecule type" value="Genomic_DNA"/>
</dbReference>
<dbReference type="PRINTS" id="PR00119">
    <property type="entry name" value="CATATPASE"/>
</dbReference>
<evidence type="ECO:0000256" key="12">
    <source>
        <dbReference type="ARBA" id="ARBA00023008"/>
    </source>
</evidence>
<evidence type="ECO:0000256" key="1">
    <source>
        <dbReference type="ARBA" id="ARBA00004127"/>
    </source>
</evidence>
<gene>
    <name evidence="18" type="ORF">ADIS_4287</name>
</gene>
<dbReference type="AlphaFoldDB" id="R7ZLZ5"/>
<evidence type="ECO:0000256" key="8">
    <source>
        <dbReference type="ARBA" id="ARBA00022796"/>
    </source>
</evidence>
<dbReference type="PANTHER" id="PTHR43520:SF8">
    <property type="entry name" value="P-TYPE CU(+) TRANSPORTER"/>
    <property type="match status" value="1"/>
</dbReference>
<protein>
    <recommendedName>
        <fullName evidence="3">P-type Cu(+) transporter</fullName>
        <ecNumber evidence="3">7.2.2.8</ecNumber>
    </recommendedName>
</protein>
<evidence type="ECO:0000256" key="16">
    <source>
        <dbReference type="RuleBase" id="RU362081"/>
    </source>
</evidence>
<evidence type="ECO:0000259" key="17">
    <source>
        <dbReference type="PROSITE" id="PS50846"/>
    </source>
</evidence>
<keyword evidence="14 16" id="KW-0472">Membrane</keyword>
<dbReference type="PROSITE" id="PS01047">
    <property type="entry name" value="HMA_1"/>
    <property type="match status" value="1"/>
</dbReference>
<dbReference type="InterPro" id="IPR008250">
    <property type="entry name" value="ATPase_P-typ_transduc_dom_A_sf"/>
</dbReference>
<organism evidence="18 19">
    <name type="scientific">Lunatimonas lonarensis</name>
    <dbReference type="NCBI Taxonomy" id="1232681"/>
    <lineage>
        <taxon>Bacteria</taxon>
        <taxon>Pseudomonadati</taxon>
        <taxon>Bacteroidota</taxon>
        <taxon>Cytophagia</taxon>
        <taxon>Cytophagales</taxon>
        <taxon>Cyclobacteriaceae</taxon>
    </lineage>
</organism>
<dbReference type="NCBIfam" id="TIGR01494">
    <property type="entry name" value="ATPase_P-type"/>
    <property type="match status" value="1"/>
</dbReference>
<feature type="transmembrane region" description="Helical" evidence="16">
    <location>
        <begin position="740"/>
        <end position="758"/>
    </location>
</feature>
<feature type="domain" description="HMA" evidence="17">
    <location>
        <begin position="35"/>
        <end position="102"/>
    </location>
</feature>
<dbReference type="SFLD" id="SFLDS00003">
    <property type="entry name" value="Haloacid_Dehalogenase"/>
    <property type="match status" value="1"/>
</dbReference>
<evidence type="ECO:0000256" key="6">
    <source>
        <dbReference type="ARBA" id="ARBA00022723"/>
    </source>
</evidence>
<dbReference type="EC" id="7.2.2.8" evidence="3"/>
<evidence type="ECO:0000256" key="14">
    <source>
        <dbReference type="ARBA" id="ARBA00023136"/>
    </source>
</evidence>
<reference evidence="18 19" key="1">
    <citation type="submission" date="2013-02" db="EMBL/GenBank/DDBJ databases">
        <title>A novel strain isolated from Lonar lake, Maharashtra, India.</title>
        <authorList>
            <person name="Singh A."/>
        </authorList>
    </citation>
    <scope>NUCLEOTIDE SEQUENCE [LARGE SCALE GENOMIC DNA]</scope>
    <source>
        <strain evidence="18 19">AK24</strain>
    </source>
</reference>
<dbReference type="InterPro" id="IPR023214">
    <property type="entry name" value="HAD_sf"/>
</dbReference>
<dbReference type="GO" id="GO:0005507">
    <property type="term" value="F:copper ion binding"/>
    <property type="evidence" value="ECO:0007669"/>
    <property type="project" value="TreeGrafter"/>
</dbReference>
<dbReference type="GO" id="GO:0055070">
    <property type="term" value="P:copper ion homeostasis"/>
    <property type="evidence" value="ECO:0007669"/>
    <property type="project" value="TreeGrafter"/>
</dbReference>
<dbReference type="SUPFAM" id="SSF81665">
    <property type="entry name" value="Calcium ATPase, transmembrane domain M"/>
    <property type="match status" value="1"/>
</dbReference>